<feature type="domain" description="Methyltransferase type 11" evidence="2">
    <location>
        <begin position="42"/>
        <end position="137"/>
    </location>
</feature>
<dbReference type="Pfam" id="PF08241">
    <property type="entry name" value="Methyltransf_11"/>
    <property type="match status" value="1"/>
</dbReference>
<dbReference type="GO" id="GO:0032259">
    <property type="term" value="P:methylation"/>
    <property type="evidence" value="ECO:0007669"/>
    <property type="project" value="UniProtKB-KW"/>
</dbReference>
<reference evidence="3 4" key="1">
    <citation type="submission" date="2020-04" db="EMBL/GenBank/DDBJ databases">
        <title>Thermobifida alba genome sequencing and assembly.</title>
        <authorList>
            <person name="Luzics S."/>
            <person name="Horvath B."/>
            <person name="Nagy I."/>
            <person name="Toth A."/>
            <person name="Nagy I."/>
            <person name="Kukolya J."/>
        </authorList>
    </citation>
    <scope>NUCLEOTIDE SEQUENCE [LARGE SCALE GENOMIC DNA]</scope>
    <source>
        <strain evidence="3 4">DSM 43795</strain>
    </source>
</reference>
<dbReference type="GO" id="GO:0008168">
    <property type="term" value="F:methyltransferase activity"/>
    <property type="evidence" value="ECO:0007669"/>
    <property type="project" value="UniProtKB-KW"/>
</dbReference>
<dbReference type="PANTHER" id="PTHR43861">
    <property type="entry name" value="TRANS-ACONITATE 2-METHYLTRANSFERASE-RELATED"/>
    <property type="match status" value="1"/>
</dbReference>
<dbReference type="Proteomes" id="UP000832041">
    <property type="component" value="Chromosome"/>
</dbReference>
<evidence type="ECO:0000313" key="4">
    <source>
        <dbReference type="Proteomes" id="UP000832041"/>
    </source>
</evidence>
<keyword evidence="1" id="KW-0808">Transferase</keyword>
<organism evidence="3 4">
    <name type="scientific">Thermobifida alba</name>
    <name type="common">Thermomonospora alba</name>
    <dbReference type="NCBI Taxonomy" id="53522"/>
    <lineage>
        <taxon>Bacteria</taxon>
        <taxon>Bacillati</taxon>
        <taxon>Actinomycetota</taxon>
        <taxon>Actinomycetes</taxon>
        <taxon>Streptosporangiales</taxon>
        <taxon>Nocardiopsidaceae</taxon>
        <taxon>Thermobifida</taxon>
    </lineage>
</organism>
<gene>
    <name evidence="3" type="ORF">FOF52_02260</name>
</gene>
<name>A0ABY4KXI6_THEAE</name>
<dbReference type="SUPFAM" id="SSF53335">
    <property type="entry name" value="S-adenosyl-L-methionine-dependent methyltransferases"/>
    <property type="match status" value="1"/>
</dbReference>
<sequence length="252" mass="26021">MDSSTVGPRRASSAARTAVVWEALTAELARAAEESAAPLEIVDAGGGTGGAAVPLAELGHRVTVVDPSPDSLAALERRAAEAGVRVNAVQGDTRDLGDLLPEASAHLVLVHNVLEYVDDPLAALRDVVSVTRPGGTVSVMTANAVAAVLHRALAGHLADALALLESPEGRWGPGDPMPRRLTAERLTALVREAGLDPGGLRGVRVLGDLLPGRVFEDPQTPEVLVALEKAASVHPELSGIATQLHLLARRPA</sequence>
<dbReference type="InterPro" id="IPR029063">
    <property type="entry name" value="SAM-dependent_MTases_sf"/>
</dbReference>
<accession>A0ABY4KXI6</accession>
<dbReference type="RefSeq" id="WP_248592171.1">
    <property type="nucleotide sequence ID" value="NZ_BAABEB010000010.1"/>
</dbReference>
<dbReference type="InterPro" id="IPR013216">
    <property type="entry name" value="Methyltransf_11"/>
</dbReference>
<evidence type="ECO:0000256" key="1">
    <source>
        <dbReference type="ARBA" id="ARBA00022679"/>
    </source>
</evidence>
<evidence type="ECO:0000259" key="2">
    <source>
        <dbReference type="Pfam" id="PF08241"/>
    </source>
</evidence>
<dbReference type="PANTHER" id="PTHR43861:SF3">
    <property type="entry name" value="PUTATIVE (AFU_ORTHOLOGUE AFUA_2G14390)-RELATED"/>
    <property type="match status" value="1"/>
</dbReference>
<evidence type="ECO:0000313" key="3">
    <source>
        <dbReference type="EMBL" id="UPT19934.1"/>
    </source>
</evidence>
<proteinExistence type="predicted"/>
<protein>
    <submittedName>
        <fullName evidence="3">Methyltransferase domain-containing protein</fullName>
    </submittedName>
</protein>
<keyword evidence="3" id="KW-0489">Methyltransferase</keyword>
<dbReference type="EMBL" id="CP051627">
    <property type="protein sequence ID" value="UPT19934.1"/>
    <property type="molecule type" value="Genomic_DNA"/>
</dbReference>
<dbReference type="Gene3D" id="3.40.50.150">
    <property type="entry name" value="Vaccinia Virus protein VP39"/>
    <property type="match status" value="1"/>
</dbReference>
<keyword evidence="4" id="KW-1185">Reference proteome</keyword>